<gene>
    <name evidence="2" type="ORF">TeGR_g14730</name>
</gene>
<feature type="transmembrane region" description="Helical" evidence="1">
    <location>
        <begin position="108"/>
        <end position="134"/>
    </location>
</feature>
<protein>
    <submittedName>
        <fullName evidence="2">Uncharacterized protein</fullName>
    </submittedName>
</protein>
<comment type="caution">
    <text evidence="2">The sequence shown here is derived from an EMBL/GenBank/DDBJ whole genome shotgun (WGS) entry which is preliminary data.</text>
</comment>
<dbReference type="Proteomes" id="UP001165060">
    <property type="component" value="Unassembled WGS sequence"/>
</dbReference>
<feature type="transmembrane region" description="Helical" evidence="1">
    <location>
        <begin position="188"/>
        <end position="210"/>
    </location>
</feature>
<keyword evidence="1" id="KW-1133">Transmembrane helix</keyword>
<proteinExistence type="predicted"/>
<feature type="transmembrane region" description="Helical" evidence="1">
    <location>
        <begin position="6"/>
        <end position="24"/>
    </location>
</feature>
<accession>A0ABQ6MS82</accession>
<feature type="transmembrane region" description="Helical" evidence="1">
    <location>
        <begin position="146"/>
        <end position="167"/>
    </location>
</feature>
<name>A0ABQ6MS82_9STRA</name>
<evidence type="ECO:0000313" key="3">
    <source>
        <dbReference type="Proteomes" id="UP001165060"/>
    </source>
</evidence>
<dbReference type="EMBL" id="BRYB01003140">
    <property type="protein sequence ID" value="GMI31264.1"/>
    <property type="molecule type" value="Genomic_DNA"/>
</dbReference>
<sequence>MWTPQQHVLITLVGLVAIAIGLLTSRLVTFPYTTYPLGPGTIAVSIPITVGLTKCYSPICSLISAGGGDGDWTQFIPAPAADKEGGGGTVQDIMPKFSVVRDPQARPYYFAAILTIVGCAGALVTTLLGVVRAIGGEPGAGEKGALLGFKGAVLMLGSIVLYLAITIKQTMFSLGEGEEAERLHCDYLVGYWVCLAGSVGVAGYSGNVWWGGGGGRYG</sequence>
<feature type="non-terminal residue" evidence="2">
    <location>
        <position position="218"/>
    </location>
</feature>
<evidence type="ECO:0000313" key="2">
    <source>
        <dbReference type="EMBL" id="GMI31264.1"/>
    </source>
</evidence>
<evidence type="ECO:0000256" key="1">
    <source>
        <dbReference type="SAM" id="Phobius"/>
    </source>
</evidence>
<keyword evidence="1" id="KW-0812">Transmembrane</keyword>
<reference evidence="2 3" key="1">
    <citation type="journal article" date="2023" name="Commun. Biol.">
        <title>Genome analysis of Parmales, the sister group of diatoms, reveals the evolutionary specialization of diatoms from phago-mixotrophs to photoautotrophs.</title>
        <authorList>
            <person name="Ban H."/>
            <person name="Sato S."/>
            <person name="Yoshikawa S."/>
            <person name="Yamada K."/>
            <person name="Nakamura Y."/>
            <person name="Ichinomiya M."/>
            <person name="Sato N."/>
            <person name="Blanc-Mathieu R."/>
            <person name="Endo H."/>
            <person name="Kuwata A."/>
            <person name="Ogata H."/>
        </authorList>
    </citation>
    <scope>NUCLEOTIDE SEQUENCE [LARGE SCALE GENOMIC DNA]</scope>
</reference>
<keyword evidence="1" id="KW-0472">Membrane</keyword>
<organism evidence="2 3">
    <name type="scientific">Tetraparma gracilis</name>
    <dbReference type="NCBI Taxonomy" id="2962635"/>
    <lineage>
        <taxon>Eukaryota</taxon>
        <taxon>Sar</taxon>
        <taxon>Stramenopiles</taxon>
        <taxon>Ochrophyta</taxon>
        <taxon>Bolidophyceae</taxon>
        <taxon>Parmales</taxon>
        <taxon>Triparmaceae</taxon>
        <taxon>Tetraparma</taxon>
    </lineage>
</organism>
<keyword evidence="3" id="KW-1185">Reference proteome</keyword>